<dbReference type="Proteomes" id="UP001175000">
    <property type="component" value="Unassembled WGS sequence"/>
</dbReference>
<keyword evidence="3" id="KW-1185">Reference proteome</keyword>
<feature type="compositionally biased region" description="Polar residues" evidence="1">
    <location>
        <begin position="99"/>
        <end position="110"/>
    </location>
</feature>
<comment type="caution">
    <text evidence="2">The sequence shown here is derived from an EMBL/GenBank/DDBJ whole genome shotgun (WGS) entry which is preliminary data.</text>
</comment>
<evidence type="ECO:0000313" key="3">
    <source>
        <dbReference type="Proteomes" id="UP001175000"/>
    </source>
</evidence>
<proteinExistence type="predicted"/>
<sequence>MWPGKGPTNLGTISKYYSQRKRRLRLMTCDTSFMEEGLPDISDAVWEGLWASHPGANRFIAIKPIGDHEVYAEVFVDGRSVGGAIMEPPDIIRARGQEAETNQVAGTSSDAPKECDDGSEDREEDRDRERDDEEDDGAGEGGLPTLPAPVTMPRARPLNAAQRRNRDTDPDSHYHRVATVVQPELVIVIPRQARSGRQSQTEASRLAEGVIEVVGIEYSIVKAKCMFPHRKSTRGTTGLPALRALLLITPNLVISTSFAFLEFKARAVAIG</sequence>
<protein>
    <submittedName>
        <fullName evidence="2">Uncharacterized protein</fullName>
    </submittedName>
</protein>
<organism evidence="2 3">
    <name type="scientific">Immersiella caudata</name>
    <dbReference type="NCBI Taxonomy" id="314043"/>
    <lineage>
        <taxon>Eukaryota</taxon>
        <taxon>Fungi</taxon>
        <taxon>Dikarya</taxon>
        <taxon>Ascomycota</taxon>
        <taxon>Pezizomycotina</taxon>
        <taxon>Sordariomycetes</taxon>
        <taxon>Sordariomycetidae</taxon>
        <taxon>Sordariales</taxon>
        <taxon>Lasiosphaeriaceae</taxon>
        <taxon>Immersiella</taxon>
    </lineage>
</organism>
<dbReference type="AlphaFoldDB" id="A0AA40C022"/>
<dbReference type="EMBL" id="JAULSU010000004">
    <property type="protein sequence ID" value="KAK0620107.1"/>
    <property type="molecule type" value="Genomic_DNA"/>
</dbReference>
<feature type="compositionally biased region" description="Acidic residues" evidence="1">
    <location>
        <begin position="117"/>
        <end position="138"/>
    </location>
</feature>
<accession>A0AA40C022</accession>
<evidence type="ECO:0000256" key="1">
    <source>
        <dbReference type="SAM" id="MobiDB-lite"/>
    </source>
</evidence>
<reference evidence="2" key="1">
    <citation type="submission" date="2023-06" db="EMBL/GenBank/DDBJ databases">
        <title>Genome-scale phylogeny and comparative genomics of the fungal order Sordariales.</title>
        <authorList>
            <consortium name="Lawrence Berkeley National Laboratory"/>
            <person name="Hensen N."/>
            <person name="Bonometti L."/>
            <person name="Westerberg I."/>
            <person name="Brannstrom I.O."/>
            <person name="Guillou S."/>
            <person name="Cros-Aarteil S."/>
            <person name="Calhoun S."/>
            <person name="Haridas S."/>
            <person name="Kuo A."/>
            <person name="Mondo S."/>
            <person name="Pangilinan J."/>
            <person name="Riley R."/>
            <person name="Labutti K."/>
            <person name="Andreopoulos B."/>
            <person name="Lipzen A."/>
            <person name="Chen C."/>
            <person name="Yanf M."/>
            <person name="Daum C."/>
            <person name="Ng V."/>
            <person name="Clum A."/>
            <person name="Steindorff A."/>
            <person name="Ohm R."/>
            <person name="Martin F."/>
            <person name="Silar P."/>
            <person name="Natvig D."/>
            <person name="Lalanne C."/>
            <person name="Gautier V."/>
            <person name="Ament-Velasquez S.L."/>
            <person name="Kruys A."/>
            <person name="Hutchinson M.I."/>
            <person name="Powell A.J."/>
            <person name="Barry K."/>
            <person name="Miller A.N."/>
            <person name="Grigoriev I.V."/>
            <person name="Debuchy R."/>
            <person name="Gladieux P."/>
            <person name="Thoren M.H."/>
            <person name="Johannesson H."/>
        </authorList>
    </citation>
    <scope>NUCLEOTIDE SEQUENCE</scope>
    <source>
        <strain evidence="2">CBS 606.72</strain>
    </source>
</reference>
<feature type="region of interest" description="Disordered" evidence="1">
    <location>
        <begin position="98"/>
        <end position="172"/>
    </location>
</feature>
<gene>
    <name evidence="2" type="ORF">B0T14DRAFT_520599</name>
</gene>
<name>A0AA40C022_9PEZI</name>
<evidence type="ECO:0000313" key="2">
    <source>
        <dbReference type="EMBL" id="KAK0620107.1"/>
    </source>
</evidence>